<sequence>MGRDQGLLHVAGEVMPRSLAPAIETIRNRVAFQPREAILNDASPDVLLSYLRLPEAADDVEAWRTALRLLPPRSPRRSAVVAHVEALEA</sequence>
<accession>A0ABS4YRQ1</accession>
<proteinExistence type="predicted"/>
<reference evidence="1 2" key="1">
    <citation type="submission" date="2021-03" db="EMBL/GenBank/DDBJ databases">
        <title>Sequencing the genomes of 1000 actinobacteria strains.</title>
        <authorList>
            <person name="Klenk H.-P."/>
        </authorList>
    </citation>
    <scope>NUCLEOTIDE SEQUENCE [LARGE SCALE GENOMIC DNA]</scope>
    <source>
        <strain evidence="1 2">DSM 16005</strain>
    </source>
</reference>
<dbReference type="RefSeq" id="WP_342591119.1">
    <property type="nucleotide sequence ID" value="NZ_JAGIOI010000001.1"/>
</dbReference>
<name>A0ABS4YRQ1_9MICC</name>
<evidence type="ECO:0000313" key="2">
    <source>
        <dbReference type="Proteomes" id="UP000711614"/>
    </source>
</evidence>
<organism evidence="1 2">
    <name type="scientific">Arthrobacter stackebrandtii</name>
    <dbReference type="NCBI Taxonomy" id="272161"/>
    <lineage>
        <taxon>Bacteria</taxon>
        <taxon>Bacillati</taxon>
        <taxon>Actinomycetota</taxon>
        <taxon>Actinomycetes</taxon>
        <taxon>Micrococcales</taxon>
        <taxon>Micrococcaceae</taxon>
        <taxon>Arthrobacter</taxon>
    </lineage>
</organism>
<dbReference type="Proteomes" id="UP000711614">
    <property type="component" value="Unassembled WGS sequence"/>
</dbReference>
<dbReference type="EMBL" id="JAGIOI010000001">
    <property type="protein sequence ID" value="MBP2411472.1"/>
    <property type="molecule type" value="Genomic_DNA"/>
</dbReference>
<keyword evidence="2" id="KW-1185">Reference proteome</keyword>
<protein>
    <submittedName>
        <fullName evidence="1">Uncharacterized protein</fullName>
    </submittedName>
</protein>
<comment type="caution">
    <text evidence="1">The sequence shown here is derived from an EMBL/GenBank/DDBJ whole genome shotgun (WGS) entry which is preliminary data.</text>
</comment>
<evidence type="ECO:0000313" key="1">
    <source>
        <dbReference type="EMBL" id="MBP2411472.1"/>
    </source>
</evidence>
<gene>
    <name evidence="1" type="ORF">JOF48_000271</name>
</gene>